<dbReference type="CDD" id="cd10448">
    <property type="entry name" value="GIY-YIG_unchar_3"/>
    <property type="match status" value="1"/>
</dbReference>
<gene>
    <name evidence="3" type="ORF">C4544_02330</name>
</gene>
<dbReference type="PROSITE" id="PS50164">
    <property type="entry name" value="GIY_YIG"/>
    <property type="match status" value="1"/>
</dbReference>
<evidence type="ECO:0000259" key="2">
    <source>
        <dbReference type="PROSITE" id="PS50164"/>
    </source>
</evidence>
<dbReference type="AlphaFoldDB" id="A0A419DEL8"/>
<comment type="similarity">
    <text evidence="1">Belongs to the UPF0213 family.</text>
</comment>
<dbReference type="Pfam" id="PF01541">
    <property type="entry name" value="GIY-YIG"/>
    <property type="match status" value="1"/>
</dbReference>
<dbReference type="InterPro" id="IPR050190">
    <property type="entry name" value="UPF0213_domain"/>
</dbReference>
<evidence type="ECO:0000313" key="3">
    <source>
        <dbReference type="EMBL" id="RJO61549.1"/>
    </source>
</evidence>
<evidence type="ECO:0000313" key="4">
    <source>
        <dbReference type="Proteomes" id="UP000285655"/>
    </source>
</evidence>
<evidence type="ECO:0000256" key="1">
    <source>
        <dbReference type="ARBA" id="ARBA00007435"/>
    </source>
</evidence>
<dbReference type="PANTHER" id="PTHR34477:SF5">
    <property type="entry name" value="BSL5627 PROTEIN"/>
    <property type="match status" value="1"/>
</dbReference>
<reference evidence="3 4" key="1">
    <citation type="journal article" date="2017" name="ISME J.">
        <title>Energy and carbon metabolisms in a deep terrestrial subsurface fluid microbial community.</title>
        <authorList>
            <person name="Momper L."/>
            <person name="Jungbluth S.P."/>
            <person name="Lee M.D."/>
            <person name="Amend J.P."/>
        </authorList>
    </citation>
    <scope>NUCLEOTIDE SEQUENCE [LARGE SCALE GENOMIC DNA]</scope>
    <source>
        <strain evidence="3">SURF_29</strain>
    </source>
</reference>
<dbReference type="Proteomes" id="UP000285655">
    <property type="component" value="Unassembled WGS sequence"/>
</dbReference>
<feature type="domain" description="GIY-YIG" evidence="2">
    <location>
        <begin position="2"/>
        <end position="78"/>
    </location>
</feature>
<dbReference type="InterPro" id="IPR000305">
    <property type="entry name" value="GIY-YIG_endonuc"/>
</dbReference>
<dbReference type="SUPFAM" id="SSF82771">
    <property type="entry name" value="GIY-YIG endonuclease"/>
    <property type="match status" value="1"/>
</dbReference>
<comment type="caution">
    <text evidence="3">The sequence shown here is derived from an EMBL/GenBank/DDBJ whole genome shotgun (WGS) entry which is preliminary data.</text>
</comment>
<proteinExistence type="inferred from homology"/>
<protein>
    <submittedName>
        <fullName evidence="3">GIY-YIG nuclease family protein</fullName>
    </submittedName>
</protein>
<sequence>MKKSYVYILANKKNGTLYIGVASDLKKRVFQHKEKLVEGFSKKYGIDRLIYYEESNDITSAIIKEKQLKKWNRAWKIRLIEENNPNWDDLYDKIL</sequence>
<accession>A0A419DEL8</accession>
<name>A0A419DEL8_9BACT</name>
<dbReference type="PANTHER" id="PTHR34477">
    <property type="entry name" value="UPF0213 PROTEIN YHBQ"/>
    <property type="match status" value="1"/>
</dbReference>
<dbReference type="EMBL" id="QZJW01000017">
    <property type="protein sequence ID" value="RJO61549.1"/>
    <property type="molecule type" value="Genomic_DNA"/>
</dbReference>
<dbReference type="Gene3D" id="3.40.1440.10">
    <property type="entry name" value="GIY-YIG endonuclease"/>
    <property type="match status" value="1"/>
</dbReference>
<dbReference type="SMART" id="SM00465">
    <property type="entry name" value="GIYc"/>
    <property type="match status" value="1"/>
</dbReference>
<dbReference type="InterPro" id="IPR035901">
    <property type="entry name" value="GIY-YIG_endonuc_sf"/>
</dbReference>
<organism evidence="3 4">
    <name type="scientific">candidate division WS5 bacterium</name>
    <dbReference type="NCBI Taxonomy" id="2093353"/>
    <lineage>
        <taxon>Bacteria</taxon>
        <taxon>candidate division WS5</taxon>
    </lineage>
</organism>